<evidence type="ECO:0000256" key="1">
    <source>
        <dbReference type="SAM" id="Phobius"/>
    </source>
</evidence>
<comment type="caution">
    <text evidence="2">The sequence shown here is derived from an EMBL/GenBank/DDBJ whole genome shotgun (WGS) entry which is preliminary data.</text>
</comment>
<feature type="transmembrane region" description="Helical" evidence="1">
    <location>
        <begin position="72"/>
        <end position="91"/>
    </location>
</feature>
<protein>
    <submittedName>
        <fullName evidence="2">Uncharacterized protein</fullName>
    </submittedName>
</protein>
<organism evidence="2 3">
    <name type="scientific">Candidatus Roizmanbacteria bacterium CG22_combo_CG10-13_8_21_14_all_35_9</name>
    <dbReference type="NCBI Taxonomy" id="1974861"/>
    <lineage>
        <taxon>Bacteria</taxon>
        <taxon>Candidatus Roizmaniibacteriota</taxon>
    </lineage>
</organism>
<keyword evidence="1" id="KW-1133">Transmembrane helix</keyword>
<gene>
    <name evidence="2" type="ORF">COW98_02275</name>
</gene>
<reference evidence="2 3" key="1">
    <citation type="submission" date="2017-09" db="EMBL/GenBank/DDBJ databases">
        <title>Depth-based differentiation of microbial function through sediment-hosted aquifers and enrichment of novel symbionts in the deep terrestrial subsurface.</title>
        <authorList>
            <person name="Probst A.J."/>
            <person name="Ladd B."/>
            <person name="Jarett J.K."/>
            <person name="Geller-Mcgrath D.E."/>
            <person name="Sieber C.M."/>
            <person name="Emerson J.B."/>
            <person name="Anantharaman K."/>
            <person name="Thomas B.C."/>
            <person name="Malmstrom R."/>
            <person name="Stieglmeier M."/>
            <person name="Klingl A."/>
            <person name="Woyke T."/>
            <person name="Ryan C.M."/>
            <person name="Banfield J.F."/>
        </authorList>
    </citation>
    <scope>NUCLEOTIDE SEQUENCE [LARGE SCALE GENOMIC DNA]</scope>
    <source>
        <strain evidence="2">CG22_combo_CG10-13_8_21_14_all_35_9</strain>
    </source>
</reference>
<feature type="transmembrane region" description="Helical" evidence="1">
    <location>
        <begin position="41"/>
        <end position="60"/>
    </location>
</feature>
<keyword evidence="1" id="KW-0812">Transmembrane</keyword>
<sequence length="93" mass="11045">MKAFVNHCLKEIKRHLFDYLLLITAGVFFIAAVNLFRGERLTEFIILLIFISFYIIWGIYHHIVETGFQLRIMIEYIFIGLVILFLLKLIILP</sequence>
<feature type="transmembrane region" description="Helical" evidence="1">
    <location>
        <begin position="16"/>
        <end position="35"/>
    </location>
</feature>
<dbReference type="Proteomes" id="UP000231021">
    <property type="component" value="Unassembled WGS sequence"/>
</dbReference>
<proteinExistence type="predicted"/>
<dbReference type="EMBL" id="PCTB01000044">
    <property type="protein sequence ID" value="PIP62763.1"/>
    <property type="molecule type" value="Genomic_DNA"/>
</dbReference>
<keyword evidence="1" id="KW-0472">Membrane</keyword>
<evidence type="ECO:0000313" key="2">
    <source>
        <dbReference type="EMBL" id="PIP62763.1"/>
    </source>
</evidence>
<accession>A0A2H0BYH9</accession>
<dbReference type="AlphaFoldDB" id="A0A2H0BYH9"/>
<name>A0A2H0BYH9_9BACT</name>
<evidence type="ECO:0000313" key="3">
    <source>
        <dbReference type="Proteomes" id="UP000231021"/>
    </source>
</evidence>